<proteinExistence type="predicted"/>
<evidence type="ECO:0000313" key="1">
    <source>
        <dbReference type="Proteomes" id="UP000092443"/>
    </source>
</evidence>
<sequence length="220" mass="24647">MRLRSTYTTRKQSINQANIGQKKVFIIIFSAVAAVTTVTSAKYLKSDRSEHLPEITKIANDRDATVADHKIGNNFNVQRKRDVKHLNITYLPPQTADILPSSFIDAKEIRPPFDDMTKQFGKLSHSDLTTEVPAASEQKTEILLKSDETFFADIFQNTAVLADDGYHYKKPSETKQKLSLEKNTNAEVAHLPAASEVNVDAREIEKDSSVTDNHSLSSRL</sequence>
<gene>
    <name evidence="2" type="primary">LOC119632179</name>
</gene>
<name>A0A8U0W6S9_9MUSC</name>
<dbReference type="Proteomes" id="UP000092443">
    <property type="component" value="Unplaced"/>
</dbReference>
<dbReference type="AlphaFoldDB" id="A0A8U0W6S9"/>
<accession>A0A8U0W6S9</accession>
<keyword evidence="1" id="KW-1185">Reference proteome</keyword>
<dbReference type="KEGG" id="gfs:119632179"/>
<organism evidence="1 2">
    <name type="scientific">Glossina fuscipes</name>
    <dbReference type="NCBI Taxonomy" id="7396"/>
    <lineage>
        <taxon>Eukaryota</taxon>
        <taxon>Metazoa</taxon>
        <taxon>Ecdysozoa</taxon>
        <taxon>Arthropoda</taxon>
        <taxon>Hexapoda</taxon>
        <taxon>Insecta</taxon>
        <taxon>Pterygota</taxon>
        <taxon>Neoptera</taxon>
        <taxon>Endopterygota</taxon>
        <taxon>Diptera</taxon>
        <taxon>Brachycera</taxon>
        <taxon>Muscomorpha</taxon>
        <taxon>Hippoboscoidea</taxon>
        <taxon>Glossinidae</taxon>
        <taxon>Glossina</taxon>
    </lineage>
</organism>
<dbReference type="GeneID" id="119632179"/>
<evidence type="ECO:0000313" key="2">
    <source>
        <dbReference type="RefSeq" id="XP_037880902.1"/>
    </source>
</evidence>
<reference evidence="2" key="1">
    <citation type="submission" date="2025-08" db="UniProtKB">
        <authorList>
            <consortium name="RefSeq"/>
        </authorList>
    </citation>
    <scope>IDENTIFICATION</scope>
    <source>
        <tissue evidence="2">Whole body pupa</tissue>
    </source>
</reference>
<protein>
    <submittedName>
        <fullName evidence="2">Uncharacterized protein LOC119632179</fullName>
    </submittedName>
</protein>
<dbReference type="RefSeq" id="XP_037880902.1">
    <property type="nucleotide sequence ID" value="XM_038024974.1"/>
</dbReference>